<comment type="caution">
    <text evidence="1">The sequence shown here is derived from an EMBL/GenBank/DDBJ whole genome shotgun (WGS) entry which is preliminary data.</text>
</comment>
<dbReference type="EMBL" id="JANTQA010000036">
    <property type="protein sequence ID" value="KAJ3436223.1"/>
    <property type="molecule type" value="Genomic_DNA"/>
</dbReference>
<dbReference type="Proteomes" id="UP001146793">
    <property type="component" value="Unassembled WGS sequence"/>
</dbReference>
<reference evidence="1" key="1">
    <citation type="submission" date="2022-08" db="EMBL/GenBank/DDBJ databases">
        <title>Novel sulphate-reducing endosymbionts in the free-living metamonad Anaeramoeba.</title>
        <authorList>
            <person name="Jerlstrom-Hultqvist J."/>
            <person name="Cepicka I."/>
            <person name="Gallot-Lavallee L."/>
            <person name="Salas-Leiva D."/>
            <person name="Curtis B.A."/>
            <person name="Zahonova K."/>
            <person name="Pipaliya S."/>
            <person name="Dacks J."/>
            <person name="Roger A.J."/>
        </authorList>
    </citation>
    <scope>NUCLEOTIDE SEQUENCE</scope>
    <source>
        <strain evidence="1">Busselton2</strain>
    </source>
</reference>
<dbReference type="AlphaFoldDB" id="A0AAV7Z289"/>
<evidence type="ECO:0000313" key="2">
    <source>
        <dbReference type="Proteomes" id="UP001146793"/>
    </source>
</evidence>
<protein>
    <submittedName>
        <fullName evidence="1">Uncharacterized protein</fullName>
    </submittedName>
</protein>
<name>A0AAV7Z289_9EUKA</name>
<evidence type="ECO:0000313" key="1">
    <source>
        <dbReference type="EMBL" id="KAJ3436223.1"/>
    </source>
</evidence>
<proteinExistence type="predicted"/>
<sequence>MTEEDHHLVAIHLEKTNSLKLQQVLTKYPCTIKTRLGLSEVSTELCGTKGIVILELIGEKRDTLFKEITEMDENPLGIVSRLAALTQKEIFLKRQFLITFFVILRYNVKQLQLKNVIFSFLDLTE</sequence>
<gene>
    <name evidence="1" type="ORF">M0812_18280</name>
</gene>
<dbReference type="InterPro" id="IPR027271">
    <property type="entry name" value="Acetolactate_synth/TF_NikR_C"/>
</dbReference>
<dbReference type="Gene3D" id="3.30.70.1150">
    <property type="entry name" value="ACT-like. Chain A, domain 2"/>
    <property type="match status" value="1"/>
</dbReference>
<organism evidence="1 2">
    <name type="scientific">Anaeramoeba flamelloides</name>
    <dbReference type="NCBI Taxonomy" id="1746091"/>
    <lineage>
        <taxon>Eukaryota</taxon>
        <taxon>Metamonada</taxon>
        <taxon>Anaeramoebidae</taxon>
        <taxon>Anaeramoeba</taxon>
    </lineage>
</organism>
<accession>A0AAV7Z289</accession>